<dbReference type="InterPro" id="IPR036691">
    <property type="entry name" value="Endo/exonu/phosph_ase_sf"/>
</dbReference>
<dbReference type="PANTHER" id="PTHR33776:SF4">
    <property type="entry name" value="ENDONUCLEASE_EXONUCLEASE_PHOSPHATASE DOMAIN-CONTAINING PROTEIN"/>
    <property type="match status" value="1"/>
</dbReference>
<organism evidence="2">
    <name type="scientific">Ixodes ricinus</name>
    <name type="common">Common tick</name>
    <name type="synonym">Acarus ricinus</name>
    <dbReference type="NCBI Taxonomy" id="34613"/>
    <lineage>
        <taxon>Eukaryota</taxon>
        <taxon>Metazoa</taxon>
        <taxon>Ecdysozoa</taxon>
        <taxon>Arthropoda</taxon>
        <taxon>Chelicerata</taxon>
        <taxon>Arachnida</taxon>
        <taxon>Acari</taxon>
        <taxon>Parasitiformes</taxon>
        <taxon>Ixodida</taxon>
        <taxon>Ixodoidea</taxon>
        <taxon>Ixodidae</taxon>
        <taxon>Ixodinae</taxon>
        <taxon>Ixodes</taxon>
    </lineage>
</organism>
<dbReference type="AlphaFoldDB" id="A0A147BAX3"/>
<name>A0A147BAX3_IXORI</name>
<feature type="non-terminal residue" evidence="2">
    <location>
        <position position="1"/>
    </location>
</feature>
<evidence type="ECO:0000259" key="1">
    <source>
        <dbReference type="Pfam" id="PF03372"/>
    </source>
</evidence>
<proteinExistence type="predicted"/>
<accession>A0A147BAX3</accession>
<dbReference type="SUPFAM" id="SSF56219">
    <property type="entry name" value="DNase I-like"/>
    <property type="match status" value="1"/>
</dbReference>
<dbReference type="Pfam" id="PF03372">
    <property type="entry name" value="Exo_endo_phos"/>
    <property type="match status" value="1"/>
</dbReference>
<dbReference type="InterPro" id="IPR005135">
    <property type="entry name" value="Endo/exonuclease/phosphatase"/>
</dbReference>
<dbReference type="GO" id="GO:0003824">
    <property type="term" value="F:catalytic activity"/>
    <property type="evidence" value="ECO:0007669"/>
    <property type="project" value="InterPro"/>
</dbReference>
<dbReference type="PANTHER" id="PTHR33776">
    <property type="entry name" value="ENDO/EXONUCLEASE/PHOSPHATASE DOMAIN-CONTAINING PROTEIN"/>
    <property type="match status" value="1"/>
</dbReference>
<reference evidence="2" key="1">
    <citation type="journal article" date="2018" name="PLoS Negl. Trop. Dis.">
        <title>Sialome diversity of ticks revealed by RNAseq of single tick salivary glands.</title>
        <authorList>
            <person name="Perner J."/>
            <person name="Kropackova S."/>
            <person name="Kopacek P."/>
            <person name="Ribeiro J.M."/>
        </authorList>
    </citation>
    <scope>NUCLEOTIDE SEQUENCE</scope>
    <source>
        <strain evidence="2">Siblings of single egg batch collected in Ceske Budejovice</strain>
        <tissue evidence="2">Salivary glands</tissue>
    </source>
</reference>
<dbReference type="Gene3D" id="3.60.10.10">
    <property type="entry name" value="Endonuclease/exonuclease/phosphatase"/>
    <property type="match status" value="1"/>
</dbReference>
<dbReference type="EMBL" id="GEGO01007474">
    <property type="protein sequence ID" value="JAR87930.1"/>
    <property type="molecule type" value="Transcribed_RNA"/>
</dbReference>
<feature type="domain" description="Endonuclease/exonuclease/phosphatase" evidence="1">
    <location>
        <begin position="2"/>
        <end position="165"/>
    </location>
</feature>
<evidence type="ECO:0000313" key="2">
    <source>
        <dbReference type="EMBL" id="JAR87930.1"/>
    </source>
</evidence>
<sequence>YDVIGITETWLKKDESFHIPGYVMVSLPRGAAHRGGGVALYIKSSLIFNELPHVTCSTNTVEALFLELLCGIIVAVVYRPPDSSVPAFLNKMEDFLMFITQGNKKSVICGDFNIDLCKGMPTDYLHLMQSFNFSNVITEPTRVTPESSTLIDHIFSNHEVHNGAGVYDTNIADHFPVFIFLPTNADQSHRINIPHHTQRINYELLHQTLSAFNFELLHNSDVNRV</sequence>
<protein>
    <submittedName>
        <fullName evidence="2">Putative tick transposon</fullName>
    </submittedName>
</protein>